<dbReference type="EMBL" id="GEDG01036825">
    <property type="protein sequence ID" value="JAP08487.1"/>
    <property type="molecule type" value="Transcribed_RNA"/>
</dbReference>
<organism evidence="1">
    <name type="scientific">Solanum chacoense</name>
    <name type="common">Chaco potato</name>
    <dbReference type="NCBI Taxonomy" id="4108"/>
    <lineage>
        <taxon>Eukaryota</taxon>
        <taxon>Viridiplantae</taxon>
        <taxon>Streptophyta</taxon>
        <taxon>Embryophyta</taxon>
        <taxon>Tracheophyta</taxon>
        <taxon>Spermatophyta</taxon>
        <taxon>Magnoliopsida</taxon>
        <taxon>eudicotyledons</taxon>
        <taxon>Gunneridae</taxon>
        <taxon>Pentapetalae</taxon>
        <taxon>asterids</taxon>
        <taxon>lamiids</taxon>
        <taxon>Solanales</taxon>
        <taxon>Solanaceae</taxon>
        <taxon>Solanoideae</taxon>
        <taxon>Solaneae</taxon>
        <taxon>Solanum</taxon>
    </lineage>
</organism>
<feature type="non-terminal residue" evidence="1">
    <location>
        <position position="130"/>
    </location>
</feature>
<accession>A0A0V0GL52</accession>
<dbReference type="AlphaFoldDB" id="A0A0V0GL52"/>
<name>A0A0V0GL52_SOLCH</name>
<evidence type="ECO:0000313" key="1">
    <source>
        <dbReference type="EMBL" id="JAP08487.1"/>
    </source>
</evidence>
<protein>
    <submittedName>
        <fullName evidence="1">Putative ovule protein</fullName>
    </submittedName>
</protein>
<reference evidence="1" key="1">
    <citation type="submission" date="2015-12" db="EMBL/GenBank/DDBJ databases">
        <title>Gene expression during late stages of embryo sac development: a critical building block for successful pollen-pistil interactions.</title>
        <authorList>
            <person name="Liu Y."/>
            <person name="Joly V."/>
            <person name="Sabar M."/>
            <person name="Matton D.P."/>
        </authorList>
    </citation>
    <scope>NUCLEOTIDE SEQUENCE</scope>
</reference>
<proteinExistence type="predicted"/>
<sequence>MTSAFHSYISISTTEKLEKREEYVSTPVQLSTKVGGDKPFSIGKTNLLVSPLLFYPYQNNILKQDKRKGVISTTEKLEKREEYVSTPVQLSTKVGGDKPFSIGKTNLLVSPLLFYPYQNNILKQDKRKGV</sequence>